<dbReference type="STRING" id="1507870.A0A1V8SXC6"/>
<evidence type="ECO:0000256" key="1">
    <source>
        <dbReference type="SAM" id="MobiDB-lite"/>
    </source>
</evidence>
<dbReference type="Proteomes" id="UP000192596">
    <property type="component" value="Unassembled WGS sequence"/>
</dbReference>
<evidence type="ECO:0000313" key="2">
    <source>
        <dbReference type="EMBL" id="OQO03691.1"/>
    </source>
</evidence>
<sequence>MPYDYEIAKAALSEADKNRILCLYLNCDAKAINWEKATKDFGCASIDSMKVMARTALKKIETAGGKIDDSGTAVAGTGTPAKAKRGKKAKAKDDEDGAEDDDEETPKKRVKTKGKGKKGKNVEEGEEGEENSDGAGEGVKVEQDGEE</sequence>
<reference evidence="3" key="1">
    <citation type="submission" date="2017-03" db="EMBL/GenBank/DDBJ databases">
        <title>Genomes of endolithic fungi from Antarctica.</title>
        <authorList>
            <person name="Coleine C."/>
            <person name="Masonjones S."/>
            <person name="Stajich J.E."/>
        </authorList>
    </citation>
    <scope>NUCLEOTIDE SEQUENCE [LARGE SCALE GENOMIC DNA]</scope>
    <source>
        <strain evidence="3">CCFEE 5527</strain>
    </source>
</reference>
<proteinExistence type="predicted"/>
<evidence type="ECO:0000313" key="3">
    <source>
        <dbReference type="Proteomes" id="UP000192596"/>
    </source>
</evidence>
<organism evidence="2 3">
    <name type="scientific">Cryoendolithus antarcticus</name>
    <dbReference type="NCBI Taxonomy" id="1507870"/>
    <lineage>
        <taxon>Eukaryota</taxon>
        <taxon>Fungi</taxon>
        <taxon>Dikarya</taxon>
        <taxon>Ascomycota</taxon>
        <taxon>Pezizomycotina</taxon>
        <taxon>Dothideomycetes</taxon>
        <taxon>Dothideomycetidae</taxon>
        <taxon>Cladosporiales</taxon>
        <taxon>Cladosporiaceae</taxon>
        <taxon>Cryoendolithus</taxon>
    </lineage>
</organism>
<name>A0A1V8SXC6_9PEZI</name>
<feature type="compositionally biased region" description="Acidic residues" evidence="1">
    <location>
        <begin position="94"/>
        <end position="104"/>
    </location>
</feature>
<comment type="caution">
    <text evidence="2">The sequence shown here is derived from an EMBL/GenBank/DDBJ whole genome shotgun (WGS) entry which is preliminary data.</text>
</comment>
<keyword evidence="3" id="KW-1185">Reference proteome</keyword>
<feature type="region of interest" description="Disordered" evidence="1">
    <location>
        <begin position="61"/>
        <end position="147"/>
    </location>
</feature>
<accession>A0A1V8SXC6</accession>
<feature type="compositionally biased region" description="Basic residues" evidence="1">
    <location>
        <begin position="108"/>
        <end position="119"/>
    </location>
</feature>
<dbReference type="EMBL" id="NAJO01000024">
    <property type="protein sequence ID" value="OQO03691.1"/>
    <property type="molecule type" value="Genomic_DNA"/>
</dbReference>
<protein>
    <submittedName>
        <fullName evidence="2">Uncharacterized protein</fullName>
    </submittedName>
</protein>
<dbReference type="InParanoid" id="A0A1V8SXC6"/>
<dbReference type="OrthoDB" id="3935813at2759"/>
<dbReference type="AlphaFoldDB" id="A0A1V8SXC6"/>
<gene>
    <name evidence="2" type="ORF">B0A48_10356</name>
</gene>